<reference evidence="2 3" key="1">
    <citation type="submission" date="2021-12" db="EMBL/GenBank/DDBJ databases">
        <title>Discovery of the Pendulisporaceae a myxobacterial family with distinct sporulation behavior and unique specialized metabolism.</title>
        <authorList>
            <person name="Garcia R."/>
            <person name="Popoff A."/>
            <person name="Bader C.D."/>
            <person name="Loehr J."/>
            <person name="Walesch S."/>
            <person name="Walt C."/>
            <person name="Boldt J."/>
            <person name="Bunk B."/>
            <person name="Haeckl F.J.F.P.J."/>
            <person name="Gunesch A.P."/>
            <person name="Birkelbach J."/>
            <person name="Nuebel U."/>
            <person name="Pietschmann T."/>
            <person name="Bach T."/>
            <person name="Mueller R."/>
        </authorList>
    </citation>
    <scope>NUCLEOTIDE SEQUENCE [LARGE SCALE GENOMIC DNA]</scope>
    <source>
        <strain evidence="2 3">MSr12523</strain>
    </source>
</reference>
<dbReference type="Proteomes" id="UP001379533">
    <property type="component" value="Chromosome"/>
</dbReference>
<feature type="transmembrane region" description="Helical" evidence="1">
    <location>
        <begin position="44"/>
        <end position="64"/>
    </location>
</feature>
<keyword evidence="1" id="KW-0472">Membrane</keyword>
<name>A0ABZ2KFF9_9BACT</name>
<keyword evidence="1" id="KW-1133">Transmembrane helix</keyword>
<accession>A0ABZ2KFF9</accession>
<keyword evidence="1" id="KW-0812">Transmembrane</keyword>
<evidence type="ECO:0008006" key="4">
    <source>
        <dbReference type="Google" id="ProtNLM"/>
    </source>
</evidence>
<evidence type="ECO:0000256" key="1">
    <source>
        <dbReference type="SAM" id="Phobius"/>
    </source>
</evidence>
<gene>
    <name evidence="2" type="ORF">LZC95_08110</name>
</gene>
<evidence type="ECO:0000313" key="2">
    <source>
        <dbReference type="EMBL" id="WXA96799.1"/>
    </source>
</evidence>
<protein>
    <recommendedName>
        <fullName evidence="4">Holin</fullName>
    </recommendedName>
</protein>
<evidence type="ECO:0000313" key="3">
    <source>
        <dbReference type="Proteomes" id="UP001379533"/>
    </source>
</evidence>
<keyword evidence="3" id="KW-1185">Reference proteome</keyword>
<proteinExistence type="predicted"/>
<dbReference type="EMBL" id="CP089982">
    <property type="protein sequence ID" value="WXA96799.1"/>
    <property type="molecule type" value="Genomic_DNA"/>
</dbReference>
<dbReference type="RefSeq" id="WP_394847415.1">
    <property type="nucleotide sequence ID" value="NZ_CP089982.1"/>
</dbReference>
<organism evidence="2 3">
    <name type="scientific">Pendulispora brunnea</name>
    <dbReference type="NCBI Taxonomy" id="2905690"/>
    <lineage>
        <taxon>Bacteria</taxon>
        <taxon>Pseudomonadati</taxon>
        <taxon>Myxococcota</taxon>
        <taxon>Myxococcia</taxon>
        <taxon>Myxococcales</taxon>
        <taxon>Sorangiineae</taxon>
        <taxon>Pendulisporaceae</taxon>
        <taxon>Pendulispora</taxon>
    </lineage>
</organism>
<sequence>MSSTIEEVIGLALDHKWVPVAALIIGAIIRVLKSARPIGIVPPAWRPWLALALGAVAGVLQAVLAGSSWTKAVTDGLVAAMTAIAGHDLVIESLRGGRELFASRPGLKVVEGGPKGREL</sequence>
<feature type="transmembrane region" description="Helical" evidence="1">
    <location>
        <begin position="16"/>
        <end position="32"/>
    </location>
</feature>